<protein>
    <submittedName>
        <fullName evidence="2">Uncharacterized protein</fullName>
    </submittedName>
</protein>
<gene>
    <name evidence="2" type="ORF">DV520_03650</name>
</gene>
<evidence type="ECO:0000313" key="3">
    <source>
        <dbReference type="Proteomes" id="UP000260649"/>
    </source>
</evidence>
<keyword evidence="1" id="KW-0472">Membrane</keyword>
<feature type="transmembrane region" description="Helical" evidence="1">
    <location>
        <begin position="20"/>
        <end position="41"/>
    </location>
</feature>
<name>A0A3E2B4Z2_9FIRM</name>
<keyword evidence="3" id="KW-1185">Reference proteome</keyword>
<comment type="caution">
    <text evidence="2">The sequence shown here is derived from an EMBL/GenBank/DDBJ whole genome shotgun (WGS) entry which is preliminary data.</text>
</comment>
<dbReference type="AlphaFoldDB" id="A0A3E2B4Z2"/>
<keyword evidence="1" id="KW-1133">Transmembrane helix</keyword>
<dbReference type="Proteomes" id="UP000260649">
    <property type="component" value="Unassembled WGS sequence"/>
</dbReference>
<evidence type="ECO:0000313" key="2">
    <source>
        <dbReference type="EMBL" id="RFT07093.1"/>
    </source>
</evidence>
<reference evidence="2 3" key="1">
    <citation type="submission" date="2018-07" db="EMBL/GenBank/DDBJ databases">
        <title>GABA Modulating Bacteria of the Human Gut Microbiota.</title>
        <authorList>
            <person name="Strandwitz P."/>
            <person name="Kim K.H."/>
            <person name="Terekhova D."/>
            <person name="Liu J.K."/>
            <person name="Sharma A."/>
            <person name="Levering J."/>
            <person name="Mcdonald D."/>
            <person name="Dietrich D."/>
            <person name="Ramadhar T.R."/>
            <person name="Lekbua A."/>
            <person name="Mroue N."/>
            <person name="Liston C."/>
            <person name="Stewart E.J."/>
            <person name="Dubin M.J."/>
            <person name="Zengler K."/>
            <person name="Knight R."/>
            <person name="Gilbert J.A."/>
            <person name="Clardy J."/>
            <person name="Lewis K."/>
        </authorList>
    </citation>
    <scope>NUCLEOTIDE SEQUENCE [LARGE SCALE GENOMIC DNA]</scope>
    <source>
        <strain evidence="2 3">KLE1738</strain>
    </source>
</reference>
<accession>A0A3E2B4Z2</accession>
<organism evidence="2 3">
    <name type="scientific">Evtepia gabavorous</name>
    <dbReference type="NCBI Taxonomy" id="2211183"/>
    <lineage>
        <taxon>Bacteria</taxon>
        <taxon>Bacillati</taxon>
        <taxon>Bacillota</taxon>
        <taxon>Clostridia</taxon>
        <taxon>Eubacteriales</taxon>
        <taxon>Evtepia</taxon>
    </lineage>
</organism>
<proteinExistence type="predicted"/>
<evidence type="ECO:0000256" key="1">
    <source>
        <dbReference type="SAM" id="Phobius"/>
    </source>
</evidence>
<dbReference type="EMBL" id="QQRQ01000004">
    <property type="protein sequence ID" value="RFT07093.1"/>
    <property type="molecule type" value="Genomic_DNA"/>
</dbReference>
<sequence>MNEAAAASKALEDVANNQVIMMELVLYAIISIVLILLMDLWAGKVIGNKQSMEYKVLRIPKYISLFIICGFTVIVGIMCLYNQDFSVTRSTLTYFGVPYFIGLFYYLIKMLRRVRSVQKRRKL</sequence>
<dbReference type="GeneID" id="97994836"/>
<dbReference type="RefSeq" id="WP_021920732.1">
    <property type="nucleotide sequence ID" value="NZ_CAKXKJ010000001.1"/>
</dbReference>
<keyword evidence="1" id="KW-0812">Transmembrane</keyword>
<feature type="transmembrane region" description="Helical" evidence="1">
    <location>
        <begin position="62"/>
        <end position="81"/>
    </location>
</feature>
<feature type="transmembrane region" description="Helical" evidence="1">
    <location>
        <begin position="93"/>
        <end position="111"/>
    </location>
</feature>